<dbReference type="Proteomes" id="UP000054826">
    <property type="component" value="Unassembled WGS sequence"/>
</dbReference>
<dbReference type="EMBL" id="JYDV01000088">
    <property type="protein sequence ID" value="KRZ35549.1"/>
    <property type="molecule type" value="Genomic_DNA"/>
</dbReference>
<gene>
    <name evidence="1" type="ORF">T4A_9483</name>
    <name evidence="4" type="ORF">T4B_1192</name>
    <name evidence="3" type="ORF">T4B_850</name>
    <name evidence="6" type="ORF">T4C_3000</name>
    <name evidence="5" type="ORF">T4C_471</name>
    <name evidence="2" type="ORF">T4C_5929</name>
</gene>
<reference evidence="7 8" key="1">
    <citation type="submission" date="2015-01" db="EMBL/GenBank/DDBJ databases">
        <title>Evolution of Trichinella species and genotypes.</title>
        <authorList>
            <person name="Korhonen P.K."/>
            <person name="Edoardo P."/>
            <person name="Giuseppe L.R."/>
            <person name="Gasser R.B."/>
        </authorList>
    </citation>
    <scope>NUCLEOTIDE SEQUENCE [LARGE SCALE GENOMIC DNA]</scope>
    <source>
        <strain evidence="1">ISS13</strain>
        <strain evidence="5">ISS176</strain>
        <strain evidence="3">ISS588</strain>
    </source>
</reference>
<dbReference type="EMBL" id="JYDS01000062">
    <property type="protein sequence ID" value="KRZ28108.1"/>
    <property type="molecule type" value="Genomic_DNA"/>
</dbReference>
<evidence type="ECO:0000313" key="2">
    <source>
        <dbReference type="EMBL" id="KRZ25158.1"/>
    </source>
</evidence>
<evidence type="ECO:0000313" key="3">
    <source>
        <dbReference type="EMBL" id="KRZ26028.1"/>
    </source>
</evidence>
<proteinExistence type="predicted"/>
<protein>
    <submittedName>
        <fullName evidence="5">Uncharacterized protein</fullName>
    </submittedName>
</protein>
<sequence length="124" mass="14153">MKNTLLNAVEASDVHRRSRLILFANRVDAVPDVHCQRLYQMHNEDELVIGNEVCRGIGGNINVMVIFRLTLRMNNHTPFTKTGANKVLFETVQFLWNKCPLNGCEVFLRLWFSSLYGSARIGGM</sequence>
<organism evidence="5 9">
    <name type="scientific">Trichinella pseudospiralis</name>
    <name type="common">Parasitic roundworm</name>
    <dbReference type="NCBI Taxonomy" id="6337"/>
    <lineage>
        <taxon>Eukaryota</taxon>
        <taxon>Metazoa</taxon>
        <taxon>Ecdysozoa</taxon>
        <taxon>Nematoda</taxon>
        <taxon>Enoplea</taxon>
        <taxon>Dorylaimia</taxon>
        <taxon>Trichinellida</taxon>
        <taxon>Trichinellidae</taxon>
        <taxon>Trichinella</taxon>
    </lineage>
</organism>
<dbReference type="Proteomes" id="UP000054632">
    <property type="component" value="Unassembled WGS sequence"/>
</dbReference>
<evidence type="ECO:0000313" key="1">
    <source>
        <dbReference type="EMBL" id="KRY68749.1"/>
    </source>
</evidence>
<evidence type="ECO:0000313" key="7">
    <source>
        <dbReference type="Proteomes" id="UP000054632"/>
    </source>
</evidence>
<dbReference type="AlphaFoldDB" id="A0A0V1J8R9"/>
<dbReference type="EMBL" id="JYDS01000091">
    <property type="protein sequence ID" value="KRZ26028.1"/>
    <property type="molecule type" value="Genomic_DNA"/>
</dbReference>
<evidence type="ECO:0000313" key="8">
    <source>
        <dbReference type="Proteomes" id="UP000054805"/>
    </source>
</evidence>
<dbReference type="EMBL" id="JYDV01000203">
    <property type="protein sequence ID" value="KRZ25158.1"/>
    <property type="molecule type" value="Genomic_DNA"/>
</dbReference>
<dbReference type="Proteomes" id="UP000054805">
    <property type="component" value="Unassembled WGS sequence"/>
</dbReference>
<name>A0A0V1J8R9_TRIPS</name>
<evidence type="ECO:0000313" key="6">
    <source>
        <dbReference type="EMBL" id="KRZ35549.1"/>
    </source>
</evidence>
<evidence type="ECO:0000313" key="5">
    <source>
        <dbReference type="EMBL" id="KRZ31372.1"/>
    </source>
</evidence>
<accession>A0A0V1J8R9</accession>
<dbReference type="EMBL" id="JYDR01000104">
    <property type="protein sequence ID" value="KRY68749.1"/>
    <property type="molecule type" value="Genomic_DNA"/>
</dbReference>
<keyword evidence="8" id="KW-1185">Reference proteome</keyword>
<comment type="caution">
    <text evidence="5">The sequence shown here is derived from an EMBL/GenBank/DDBJ whole genome shotgun (WGS) entry which is preliminary data.</text>
</comment>
<dbReference type="EMBL" id="JYDV01000120">
    <property type="protein sequence ID" value="KRZ31372.1"/>
    <property type="molecule type" value="Genomic_DNA"/>
</dbReference>
<evidence type="ECO:0000313" key="9">
    <source>
        <dbReference type="Proteomes" id="UP000054826"/>
    </source>
</evidence>
<evidence type="ECO:0000313" key="4">
    <source>
        <dbReference type="EMBL" id="KRZ28108.1"/>
    </source>
</evidence>